<dbReference type="AlphaFoldDB" id="A0A9D7FW43"/>
<feature type="transmembrane region" description="Helical" evidence="1">
    <location>
        <begin position="177"/>
        <end position="196"/>
    </location>
</feature>
<evidence type="ECO:0000313" key="4">
    <source>
        <dbReference type="Proteomes" id="UP000807542"/>
    </source>
</evidence>
<evidence type="ECO:0000313" key="2">
    <source>
        <dbReference type="EMBL" id="MBK5074430.1"/>
    </source>
</evidence>
<dbReference type="EMBL" id="JADRCP010000005">
    <property type="protein sequence ID" value="MBK5177904.1"/>
    <property type="molecule type" value="Genomic_DNA"/>
</dbReference>
<name>A0A9D7FW43_9GAMM</name>
<feature type="transmembrane region" description="Helical" evidence="1">
    <location>
        <begin position="413"/>
        <end position="434"/>
    </location>
</feature>
<evidence type="ECO:0000313" key="3">
    <source>
        <dbReference type="EMBL" id="MBK5177904.1"/>
    </source>
</evidence>
<feature type="transmembrane region" description="Helical" evidence="1">
    <location>
        <begin position="63"/>
        <end position="83"/>
    </location>
</feature>
<feature type="transmembrane region" description="Helical" evidence="1">
    <location>
        <begin position="302"/>
        <end position="323"/>
    </location>
</feature>
<feature type="transmembrane region" description="Helical" evidence="1">
    <location>
        <begin position="117"/>
        <end position="134"/>
    </location>
</feature>
<keyword evidence="5" id="KW-1185">Reference proteome</keyword>
<comment type="caution">
    <text evidence="3">The sequence shown here is derived from an EMBL/GenBank/DDBJ whole genome shotgun (WGS) entry which is preliminary data.</text>
</comment>
<keyword evidence="1" id="KW-1133">Transmembrane helix</keyword>
<dbReference type="Proteomes" id="UP000807542">
    <property type="component" value="Unassembled WGS sequence"/>
</dbReference>
<accession>A0A9D7FW43</accession>
<dbReference type="RefSeq" id="WP_228398987.1">
    <property type="nucleotide sequence ID" value="NZ_JADRCP010000005.1"/>
</dbReference>
<protein>
    <submittedName>
        <fullName evidence="3">Uncharacterized protein</fullName>
    </submittedName>
</protein>
<keyword evidence="1" id="KW-0472">Membrane</keyword>
<proteinExistence type="predicted"/>
<feature type="transmembrane region" description="Helical" evidence="1">
    <location>
        <begin position="38"/>
        <end position="54"/>
    </location>
</feature>
<feature type="transmembrane region" description="Helical" evidence="1">
    <location>
        <begin position="208"/>
        <end position="223"/>
    </location>
</feature>
<dbReference type="Proteomes" id="UP001296969">
    <property type="component" value="Unassembled WGS sequence"/>
</dbReference>
<reference evidence="3 5" key="1">
    <citation type="submission" date="2020-11" db="EMBL/GenBank/DDBJ databases">
        <title>Insectihabitans protaetiae gen. nov. sp. nov. and Insectihabitans allomyrinae sp. nov., isolated from larvae of Protaetia brevitarsis seulensis and Allomyrina dichotoma, respectively.</title>
        <authorList>
            <person name="Lee S.D."/>
            <person name="Byeon Y.-S."/>
            <person name="Kim S.-M."/>
            <person name="Yang H.L."/>
            <person name="Kim I.S."/>
        </authorList>
    </citation>
    <scope>NUCLEOTIDE SEQUENCE</scope>
    <source>
        <strain evidence="3">CWB-B4</strain>
        <strain evidence="2 5">CWB-B43</strain>
    </source>
</reference>
<keyword evidence="1" id="KW-0812">Transmembrane</keyword>
<feature type="transmembrane region" description="Helical" evidence="1">
    <location>
        <begin position="254"/>
        <end position="273"/>
    </location>
</feature>
<feature type="transmembrane region" description="Helical" evidence="1">
    <location>
        <begin position="89"/>
        <end position="105"/>
    </location>
</feature>
<dbReference type="EMBL" id="JADRCQ010000005">
    <property type="protein sequence ID" value="MBK5074430.1"/>
    <property type="molecule type" value="Genomic_DNA"/>
</dbReference>
<feature type="transmembrane region" description="Helical" evidence="1">
    <location>
        <begin position="229"/>
        <end position="247"/>
    </location>
</feature>
<organism evidence="3 4">
    <name type="scientific">Limnobaculum xujianqingii</name>
    <dbReference type="NCBI Taxonomy" id="2738837"/>
    <lineage>
        <taxon>Bacteria</taxon>
        <taxon>Pseudomonadati</taxon>
        <taxon>Pseudomonadota</taxon>
        <taxon>Gammaproteobacteria</taxon>
        <taxon>Enterobacterales</taxon>
        <taxon>Budviciaceae</taxon>
        <taxon>Limnobaculum</taxon>
    </lineage>
</organism>
<gene>
    <name evidence="3" type="ORF">I2492_16390</name>
    <name evidence="2" type="ORF">I2493_15610</name>
</gene>
<evidence type="ECO:0000256" key="1">
    <source>
        <dbReference type="SAM" id="Phobius"/>
    </source>
</evidence>
<evidence type="ECO:0000313" key="5">
    <source>
        <dbReference type="Proteomes" id="UP001296969"/>
    </source>
</evidence>
<feature type="transmembrane region" description="Helical" evidence="1">
    <location>
        <begin position="12"/>
        <end position="32"/>
    </location>
</feature>
<feature type="transmembrane region" description="Helical" evidence="1">
    <location>
        <begin position="368"/>
        <end position="393"/>
    </location>
</feature>
<sequence length="440" mass="50069">MMYIQHYEKIKNIKYFSVYLFFAICCSFNFIPFISAEVQPVVGVFIIIVGFFSLDRTTPLDRLIIFIFLMFLSLMPSLVWGIYQNPSNVLTYFFYMIGPAIFYYFYKSFYFLKVKNLNFFVGLFSIITIIQVISPESINSIINPIFELIVKRGKFGLDNEIRGVGILYSEPAHAARYIYLLMVFFISLKISPQIFVDNKNNTTLTRKNVFFVLIGLFIMIVFNKSGTLFSLVLFNVIVYFILISINLTPKKIGFFILLLPTFIVSVSLIYMLGDSLLTSRLSQLIDSYNNVKDNFSIDELQYFGSIRFISVLSGYAGGILYPLGVGIGEGGNAIFEAMKWVGFDLNSISFLTTQDVDSLKPNSYFSQIVIESGIIGWILVGTFSVFCFINISVKNNSLCFYSSVLLTAGFQLLFFSTTTITSPWLSLALGLYGLKSLRYK</sequence>